<dbReference type="PANTHER" id="PTHR30346:SF0">
    <property type="entry name" value="HCA OPERON TRANSCRIPTIONAL ACTIVATOR HCAR"/>
    <property type="match status" value="1"/>
</dbReference>
<sequence length="290" mass="31367">MELRQLRYFVTVAEELHFGRAAERLHIVQSAVSQQVRQLERELGVELFDRSPRRVVLTEAGAQFLPGARDALAAAARAKASITGFVPGATLRLGTSTGLGDHLDRIMERLVPQVRVETVSASTRQRVEQVLDGRLDAAFLRGRIDHPALRRIPVWDDPLLVAISARHPLAGAAELALADLAPYPLRLTERRANAPLVDLVVDACHEAGFEPVPGPVSSALSDTLALIGSDTSWTVVYAAHARQLRSTRVVFSSLAAPGLSLETALIVRAAAAPPALEILLAACEFDDHDR</sequence>
<dbReference type="Pfam" id="PF03466">
    <property type="entry name" value="LysR_substrate"/>
    <property type="match status" value="1"/>
</dbReference>
<evidence type="ECO:0000313" key="8">
    <source>
        <dbReference type="Proteomes" id="UP000323876"/>
    </source>
</evidence>
<dbReference type="GO" id="GO:0032993">
    <property type="term" value="C:protein-DNA complex"/>
    <property type="evidence" value="ECO:0007669"/>
    <property type="project" value="TreeGrafter"/>
</dbReference>
<dbReference type="Proteomes" id="UP000323876">
    <property type="component" value="Unassembled WGS sequence"/>
</dbReference>
<comment type="similarity">
    <text evidence="1">Belongs to the LysR transcriptional regulatory family.</text>
</comment>
<dbReference type="InterPro" id="IPR036388">
    <property type="entry name" value="WH-like_DNA-bd_sf"/>
</dbReference>
<dbReference type="GO" id="GO:0003677">
    <property type="term" value="F:DNA binding"/>
    <property type="evidence" value="ECO:0007669"/>
    <property type="project" value="UniProtKB-KW"/>
</dbReference>
<dbReference type="PROSITE" id="PS50931">
    <property type="entry name" value="HTH_LYSR"/>
    <property type="match status" value="1"/>
</dbReference>
<proteinExistence type="inferred from homology"/>
<dbReference type="InterPro" id="IPR036390">
    <property type="entry name" value="WH_DNA-bd_sf"/>
</dbReference>
<dbReference type="Pfam" id="PF00126">
    <property type="entry name" value="HTH_1"/>
    <property type="match status" value="1"/>
</dbReference>
<dbReference type="Gene3D" id="3.40.190.10">
    <property type="entry name" value="Periplasmic binding protein-like II"/>
    <property type="match status" value="2"/>
</dbReference>
<accession>A0A5N0DVU4</accession>
<dbReference type="SUPFAM" id="SSF53850">
    <property type="entry name" value="Periplasmic binding protein-like II"/>
    <property type="match status" value="1"/>
</dbReference>
<dbReference type="RefSeq" id="WP_150407551.1">
    <property type="nucleotide sequence ID" value="NZ_VXLC01000033.1"/>
</dbReference>
<evidence type="ECO:0000256" key="4">
    <source>
        <dbReference type="ARBA" id="ARBA00023159"/>
    </source>
</evidence>
<dbReference type="GO" id="GO:0003700">
    <property type="term" value="F:DNA-binding transcription factor activity"/>
    <property type="evidence" value="ECO:0007669"/>
    <property type="project" value="InterPro"/>
</dbReference>
<dbReference type="FunFam" id="1.10.10.10:FF:000001">
    <property type="entry name" value="LysR family transcriptional regulator"/>
    <property type="match status" value="1"/>
</dbReference>
<dbReference type="PRINTS" id="PR00039">
    <property type="entry name" value="HTHLYSR"/>
</dbReference>
<keyword evidence="3" id="KW-0238">DNA-binding</keyword>
<dbReference type="PANTHER" id="PTHR30346">
    <property type="entry name" value="TRANSCRIPTIONAL DUAL REGULATOR HCAR-RELATED"/>
    <property type="match status" value="1"/>
</dbReference>
<dbReference type="SUPFAM" id="SSF46785">
    <property type="entry name" value="Winged helix' DNA-binding domain"/>
    <property type="match status" value="1"/>
</dbReference>
<keyword evidence="2" id="KW-0805">Transcription regulation</keyword>
<protein>
    <submittedName>
        <fullName evidence="7">LysR family transcriptional regulator</fullName>
    </submittedName>
</protein>
<keyword evidence="8" id="KW-1185">Reference proteome</keyword>
<dbReference type="OrthoDB" id="3181812at2"/>
<evidence type="ECO:0000256" key="2">
    <source>
        <dbReference type="ARBA" id="ARBA00023015"/>
    </source>
</evidence>
<name>A0A5N0DVU4_9NOCA</name>
<gene>
    <name evidence="7" type="ORF">F3087_40870</name>
</gene>
<comment type="caution">
    <text evidence="7">The sequence shown here is derived from an EMBL/GenBank/DDBJ whole genome shotgun (WGS) entry which is preliminary data.</text>
</comment>
<reference evidence="7 8" key="1">
    <citation type="submission" date="2019-09" db="EMBL/GenBank/DDBJ databases">
        <authorList>
            <person name="Wang X."/>
        </authorList>
    </citation>
    <scope>NUCLEOTIDE SEQUENCE [LARGE SCALE GENOMIC DNA]</scope>
    <source>
        <strain evidence="7 8">CICC 11023</strain>
    </source>
</reference>
<evidence type="ECO:0000313" key="7">
    <source>
        <dbReference type="EMBL" id="KAA8880470.1"/>
    </source>
</evidence>
<dbReference type="AlphaFoldDB" id="A0A5N0DVU4"/>
<keyword evidence="5" id="KW-0804">Transcription</keyword>
<keyword evidence="4" id="KW-0010">Activator</keyword>
<evidence type="ECO:0000256" key="3">
    <source>
        <dbReference type="ARBA" id="ARBA00023125"/>
    </source>
</evidence>
<dbReference type="Gene3D" id="1.10.10.10">
    <property type="entry name" value="Winged helix-like DNA-binding domain superfamily/Winged helix DNA-binding domain"/>
    <property type="match status" value="1"/>
</dbReference>
<evidence type="ECO:0000256" key="1">
    <source>
        <dbReference type="ARBA" id="ARBA00009437"/>
    </source>
</evidence>
<organism evidence="7 8">
    <name type="scientific">Nocardia colli</name>
    <dbReference type="NCBI Taxonomy" id="2545717"/>
    <lineage>
        <taxon>Bacteria</taxon>
        <taxon>Bacillati</taxon>
        <taxon>Actinomycetota</taxon>
        <taxon>Actinomycetes</taxon>
        <taxon>Mycobacteriales</taxon>
        <taxon>Nocardiaceae</taxon>
        <taxon>Nocardia</taxon>
    </lineage>
</organism>
<feature type="domain" description="HTH lysR-type" evidence="6">
    <location>
        <begin position="1"/>
        <end position="58"/>
    </location>
</feature>
<dbReference type="EMBL" id="VXLC01000033">
    <property type="protein sequence ID" value="KAA8880470.1"/>
    <property type="molecule type" value="Genomic_DNA"/>
</dbReference>
<evidence type="ECO:0000259" key="6">
    <source>
        <dbReference type="PROSITE" id="PS50931"/>
    </source>
</evidence>
<dbReference type="InterPro" id="IPR005119">
    <property type="entry name" value="LysR_subst-bd"/>
</dbReference>
<evidence type="ECO:0000256" key="5">
    <source>
        <dbReference type="ARBA" id="ARBA00023163"/>
    </source>
</evidence>
<dbReference type="InterPro" id="IPR000847">
    <property type="entry name" value="LysR_HTH_N"/>
</dbReference>